<dbReference type="EMBL" id="CAXIEN010000014">
    <property type="protein sequence ID" value="CAL1264683.1"/>
    <property type="molecule type" value="Genomic_DNA"/>
</dbReference>
<feature type="transmembrane region" description="Helical" evidence="2">
    <location>
        <begin position="120"/>
        <end position="142"/>
    </location>
</feature>
<dbReference type="GO" id="GO:0016020">
    <property type="term" value="C:membrane"/>
    <property type="evidence" value="ECO:0007669"/>
    <property type="project" value="TreeGrafter"/>
</dbReference>
<gene>
    <name evidence="3" type="ORF">LARSCL_LOCUS2106</name>
</gene>
<accession>A0AAV1YZG8</accession>
<keyword evidence="2" id="KW-0812">Transmembrane</keyword>
<dbReference type="AlphaFoldDB" id="A0AAV1YZG8"/>
<dbReference type="Proteomes" id="UP001497382">
    <property type="component" value="Unassembled WGS sequence"/>
</dbReference>
<evidence type="ECO:0000256" key="2">
    <source>
        <dbReference type="SAM" id="Phobius"/>
    </source>
</evidence>
<dbReference type="Pfam" id="PF05461">
    <property type="entry name" value="ApoL"/>
    <property type="match status" value="1"/>
</dbReference>
<comment type="caution">
    <text evidence="3">The sequence shown here is derived from an EMBL/GenBank/DDBJ whole genome shotgun (WGS) entry which is preliminary data.</text>
</comment>
<dbReference type="InterPro" id="IPR008405">
    <property type="entry name" value="ApoL"/>
</dbReference>
<feature type="transmembrane region" description="Helical" evidence="2">
    <location>
        <begin position="177"/>
        <end position="197"/>
    </location>
</feature>
<dbReference type="PANTHER" id="PTHR14096">
    <property type="entry name" value="APOLIPOPROTEIN L"/>
    <property type="match status" value="1"/>
</dbReference>
<proteinExistence type="inferred from homology"/>
<dbReference type="GO" id="GO:0042157">
    <property type="term" value="P:lipoprotein metabolic process"/>
    <property type="evidence" value="ECO:0007669"/>
    <property type="project" value="InterPro"/>
</dbReference>
<keyword evidence="2" id="KW-1133">Transmembrane helix</keyword>
<dbReference type="GO" id="GO:0006869">
    <property type="term" value="P:lipid transport"/>
    <property type="evidence" value="ECO:0007669"/>
    <property type="project" value="InterPro"/>
</dbReference>
<feature type="transmembrane region" description="Helical" evidence="2">
    <location>
        <begin position="148"/>
        <end position="170"/>
    </location>
</feature>
<dbReference type="GO" id="GO:0008289">
    <property type="term" value="F:lipid binding"/>
    <property type="evidence" value="ECO:0007669"/>
    <property type="project" value="InterPro"/>
</dbReference>
<organism evidence="3 4">
    <name type="scientific">Larinioides sclopetarius</name>
    <dbReference type="NCBI Taxonomy" id="280406"/>
    <lineage>
        <taxon>Eukaryota</taxon>
        <taxon>Metazoa</taxon>
        <taxon>Ecdysozoa</taxon>
        <taxon>Arthropoda</taxon>
        <taxon>Chelicerata</taxon>
        <taxon>Arachnida</taxon>
        <taxon>Araneae</taxon>
        <taxon>Araneomorphae</taxon>
        <taxon>Entelegynae</taxon>
        <taxon>Araneoidea</taxon>
        <taxon>Araneidae</taxon>
        <taxon>Larinioides</taxon>
    </lineage>
</organism>
<protein>
    <submittedName>
        <fullName evidence="3">Uncharacterized protein</fullName>
    </submittedName>
</protein>
<dbReference type="PANTHER" id="PTHR14096:SF28">
    <property type="entry name" value="APOLIPOPROTEIN L, 1-RELATED"/>
    <property type="match status" value="1"/>
</dbReference>
<keyword evidence="2" id="KW-0472">Membrane</keyword>
<reference evidence="3 4" key="1">
    <citation type="submission" date="2024-04" db="EMBL/GenBank/DDBJ databases">
        <authorList>
            <person name="Rising A."/>
            <person name="Reimegard J."/>
            <person name="Sonavane S."/>
            <person name="Akerstrom W."/>
            <person name="Nylinder S."/>
            <person name="Hedman E."/>
            <person name="Kallberg Y."/>
        </authorList>
    </citation>
    <scope>NUCLEOTIDE SEQUENCE [LARGE SCALE GENOMIC DNA]</scope>
</reference>
<dbReference type="GO" id="GO:0005576">
    <property type="term" value="C:extracellular region"/>
    <property type="evidence" value="ECO:0007669"/>
    <property type="project" value="InterPro"/>
</dbReference>
<keyword evidence="4" id="KW-1185">Reference proteome</keyword>
<comment type="similarity">
    <text evidence="1">Belongs to the apolipoprotein L family.</text>
</comment>
<evidence type="ECO:0000313" key="4">
    <source>
        <dbReference type="Proteomes" id="UP001497382"/>
    </source>
</evidence>
<feature type="transmembrane region" description="Helical" evidence="2">
    <location>
        <begin position="321"/>
        <end position="345"/>
    </location>
</feature>
<sequence>MDDFEWIFSFFDTCFLTSLEKGLISKLFPFIKEITECFTTKTRRGYGSWPRYDKSLSDTRKILDLKGKIDKIVQVLDSSDQTREDFLKNFPKWEIKRTQNIKELRKIAESTKEVRKGCNIAKIASGGVGLMGGGAIIGSLLFPPAAPALLPTWLGGAAASALLPSIFLGAAPTVSTLAVVGGVAAAGGAVGNVGATVTELVLTEKGKDEAKEIIAEDRRRMEQLGLFGFWVELNDAVDDLFGKSTASKILEDLIDFLNNVPPILDDIQPILKPLHTCLKLILPGITKFLLVGISLASVILSIFFVVFLIRRHGWAILIHRHVLGFVSAVDAGVEITRLIAAAGLSGSELGELIPRQLAGRIAVGATAAVGIVLDIATIVISSNDLAKGSLSDEASMIFEVAKELESHLSSYKHVNEELLRCVARRLKKNDVKCWTAVVVNHVPLNAGLVDITSAFKLYLSDEAWDCILLEKLPTSGNHWLVKVPTSHAQILLRQNHINIKRERCLVMK</sequence>
<evidence type="ECO:0000313" key="3">
    <source>
        <dbReference type="EMBL" id="CAL1264683.1"/>
    </source>
</evidence>
<evidence type="ECO:0000256" key="1">
    <source>
        <dbReference type="ARBA" id="ARBA00010090"/>
    </source>
</evidence>
<name>A0AAV1YZG8_9ARAC</name>
<feature type="transmembrane region" description="Helical" evidence="2">
    <location>
        <begin position="288"/>
        <end position="309"/>
    </location>
</feature>
<feature type="transmembrane region" description="Helical" evidence="2">
    <location>
        <begin position="357"/>
        <end position="380"/>
    </location>
</feature>